<gene>
    <name evidence="5" type="ORF">ETAA1_41340</name>
</gene>
<dbReference type="Proteomes" id="UP000319576">
    <property type="component" value="Chromosome"/>
</dbReference>
<feature type="domain" description="DUF1553" evidence="4">
    <location>
        <begin position="458"/>
        <end position="688"/>
    </location>
</feature>
<organism evidence="5 6">
    <name type="scientific">Urbifossiella limnaea</name>
    <dbReference type="NCBI Taxonomy" id="2528023"/>
    <lineage>
        <taxon>Bacteria</taxon>
        <taxon>Pseudomonadati</taxon>
        <taxon>Planctomycetota</taxon>
        <taxon>Planctomycetia</taxon>
        <taxon>Gemmatales</taxon>
        <taxon>Gemmataceae</taxon>
        <taxon>Urbifossiella</taxon>
    </lineage>
</organism>
<evidence type="ECO:0000256" key="1">
    <source>
        <dbReference type="SAM" id="MobiDB-lite"/>
    </source>
</evidence>
<evidence type="ECO:0000259" key="3">
    <source>
        <dbReference type="Pfam" id="PF07583"/>
    </source>
</evidence>
<name>A0A517XXC9_9BACT</name>
<evidence type="ECO:0000313" key="5">
    <source>
        <dbReference type="EMBL" id="QDU22158.1"/>
    </source>
</evidence>
<dbReference type="RefSeq" id="WP_145241652.1">
    <property type="nucleotide sequence ID" value="NZ_CP036273.1"/>
</dbReference>
<dbReference type="PANTHER" id="PTHR35889:SF3">
    <property type="entry name" value="F-BOX DOMAIN-CONTAINING PROTEIN"/>
    <property type="match status" value="1"/>
</dbReference>
<dbReference type="Gene3D" id="2.60.40.1080">
    <property type="match status" value="1"/>
</dbReference>
<evidence type="ECO:0000259" key="4">
    <source>
        <dbReference type="Pfam" id="PF07587"/>
    </source>
</evidence>
<dbReference type="KEGG" id="uli:ETAA1_41340"/>
<dbReference type="Pfam" id="PF07587">
    <property type="entry name" value="PSD1"/>
    <property type="match status" value="1"/>
</dbReference>
<dbReference type="AlphaFoldDB" id="A0A517XXC9"/>
<feature type="domain" description="DUF1549" evidence="3">
    <location>
        <begin position="228"/>
        <end position="410"/>
    </location>
</feature>
<feature type="chain" id="PRO_5022091824" description="DUF1549 domain-containing protein" evidence="2">
    <location>
        <begin position="19"/>
        <end position="716"/>
    </location>
</feature>
<evidence type="ECO:0008006" key="7">
    <source>
        <dbReference type="Google" id="ProtNLM"/>
    </source>
</evidence>
<proteinExistence type="predicted"/>
<dbReference type="PANTHER" id="PTHR35889">
    <property type="entry name" value="CYCLOINULO-OLIGOSACCHARIDE FRUCTANOTRANSFERASE-RELATED"/>
    <property type="match status" value="1"/>
</dbReference>
<feature type="signal peptide" evidence="2">
    <location>
        <begin position="1"/>
        <end position="18"/>
    </location>
</feature>
<evidence type="ECO:0000313" key="6">
    <source>
        <dbReference type="Proteomes" id="UP000319576"/>
    </source>
</evidence>
<reference evidence="5 6" key="1">
    <citation type="submission" date="2019-02" db="EMBL/GenBank/DDBJ databases">
        <title>Deep-cultivation of Planctomycetes and their phenomic and genomic characterization uncovers novel biology.</title>
        <authorList>
            <person name="Wiegand S."/>
            <person name="Jogler M."/>
            <person name="Boedeker C."/>
            <person name="Pinto D."/>
            <person name="Vollmers J."/>
            <person name="Rivas-Marin E."/>
            <person name="Kohn T."/>
            <person name="Peeters S.H."/>
            <person name="Heuer A."/>
            <person name="Rast P."/>
            <person name="Oberbeckmann S."/>
            <person name="Bunk B."/>
            <person name="Jeske O."/>
            <person name="Meyerdierks A."/>
            <person name="Storesund J.E."/>
            <person name="Kallscheuer N."/>
            <person name="Luecker S."/>
            <person name="Lage O.M."/>
            <person name="Pohl T."/>
            <person name="Merkel B.J."/>
            <person name="Hornburger P."/>
            <person name="Mueller R.-W."/>
            <person name="Bruemmer F."/>
            <person name="Labrenz M."/>
            <person name="Spormann A.M."/>
            <person name="Op den Camp H."/>
            <person name="Overmann J."/>
            <person name="Amann R."/>
            <person name="Jetten M.S.M."/>
            <person name="Mascher T."/>
            <person name="Medema M.H."/>
            <person name="Devos D.P."/>
            <person name="Kaster A.-K."/>
            <person name="Ovreas L."/>
            <person name="Rohde M."/>
            <person name="Galperin M.Y."/>
            <person name="Jogler C."/>
        </authorList>
    </citation>
    <scope>NUCLEOTIDE SEQUENCE [LARGE SCALE GENOMIC DNA]</scope>
    <source>
        <strain evidence="5 6">ETA_A1</strain>
    </source>
</reference>
<dbReference type="Pfam" id="PF07583">
    <property type="entry name" value="PSCyt2"/>
    <property type="match status" value="1"/>
</dbReference>
<accession>A0A517XXC9</accession>
<keyword evidence="6" id="KW-1185">Reference proteome</keyword>
<keyword evidence="2" id="KW-0732">Signal</keyword>
<dbReference type="OrthoDB" id="226729at2"/>
<dbReference type="InterPro" id="IPR011444">
    <property type="entry name" value="DUF1549"/>
</dbReference>
<dbReference type="InterPro" id="IPR022655">
    <property type="entry name" value="DUF1553"/>
</dbReference>
<protein>
    <recommendedName>
        <fullName evidence="7">DUF1549 domain-containing protein</fullName>
    </recommendedName>
</protein>
<feature type="region of interest" description="Disordered" evidence="1">
    <location>
        <begin position="431"/>
        <end position="456"/>
    </location>
</feature>
<sequence length="716" mass="78110" precursor="true">MRSALAAVFALAAAPACAAESVEFRRDVIAALSRAGCNAGACHGSPQGKNGFRLSLRGADPDLDLVTLTRETGGRRVNPQNPDDSLILLKGSGRVPHQGGRLFGPSDAAYRVLAEWIAAGARDSAPAGLARLEIRPGDTRKTDPPARQLAVFAHFRDGTRRDVTDLTVFTSSDPAAVLVTPGGLVTHPRTAEASVLARYLDQIAGVRLVRVDLDPAFTFRGPPPANAIDELVFAKQRELQLLPAVVCSDEVFLRRVYLDVTGTIPTPEAAAAFLDSREPDKRAKLIDRLLATDDYALFWAMKWADVLRGSPTTISDRGVHSFHRYLVRTVADDRPVTDFARDLLTASGNTLHRPAANFFRVSRTPEEAAEATAQLFLGVRVQCAKCHNHPFENITQADYYGLAAFFARVQLKGAQFGLDDEMVALAPGRELNNPLTRRPQPPVAFGDRPPGLGPDDDRRRALADWLTAPGNRFFAPSVANRVWYHLLGKGVVDPVDDFRDTNPPSNPELLKRLSDEFARGGFRLKPLLRTILNSRTYQLAADAPAQSPRAADPERYFVKAAVRMLAAEQALDAVSAATGVPEEFKGYPKGTRALDLPEGGVSHPFLQAFSKPVRDAVCECAREDDPGLPQVLHMLNNAGVVGKVRAADGRVAGWLRAGKDTEWIVERVYLATLSRRPTARERELVTRHLATVPDRAAGLQDVQHALLNTNEFLLRH</sequence>
<evidence type="ECO:0000256" key="2">
    <source>
        <dbReference type="SAM" id="SignalP"/>
    </source>
</evidence>
<dbReference type="EMBL" id="CP036273">
    <property type="protein sequence ID" value="QDU22158.1"/>
    <property type="molecule type" value="Genomic_DNA"/>
</dbReference>